<name>A0A511YF37_9FLAO</name>
<gene>
    <name evidence="1" type="ORF">CLA01_38890</name>
</gene>
<reference evidence="1 2" key="1">
    <citation type="submission" date="2019-07" db="EMBL/GenBank/DDBJ databases">
        <title>Whole genome shotgun sequence of Chryseobacterium lathyri NBRC 105250.</title>
        <authorList>
            <person name="Hosoyama A."/>
            <person name="Uohara A."/>
            <person name="Ohji S."/>
            <person name="Ichikawa N."/>
        </authorList>
    </citation>
    <scope>NUCLEOTIDE SEQUENCE [LARGE SCALE GENOMIC DNA]</scope>
    <source>
        <strain evidence="1 2">NBRC 105250</strain>
    </source>
</reference>
<dbReference type="AlphaFoldDB" id="A0A511YF37"/>
<evidence type="ECO:0000313" key="1">
    <source>
        <dbReference type="EMBL" id="GEN73817.1"/>
    </source>
</evidence>
<dbReference type="Proteomes" id="UP000321150">
    <property type="component" value="Unassembled WGS sequence"/>
</dbReference>
<protein>
    <submittedName>
        <fullName evidence="1">Uncharacterized protein</fullName>
    </submittedName>
</protein>
<organism evidence="1 2">
    <name type="scientific">Chryseobacterium lathyri</name>
    <dbReference type="NCBI Taxonomy" id="395933"/>
    <lineage>
        <taxon>Bacteria</taxon>
        <taxon>Pseudomonadati</taxon>
        <taxon>Bacteroidota</taxon>
        <taxon>Flavobacteriia</taxon>
        <taxon>Flavobacteriales</taxon>
        <taxon>Weeksellaceae</taxon>
        <taxon>Chryseobacterium group</taxon>
        <taxon>Chryseobacterium</taxon>
    </lineage>
</organism>
<dbReference type="EMBL" id="BJYI01000020">
    <property type="protein sequence ID" value="GEN73817.1"/>
    <property type="molecule type" value="Genomic_DNA"/>
</dbReference>
<accession>A0A511YF37</accession>
<sequence>MIEFKDELLKSAYFAEDKFLYHPIQKVSVTLVKVLNLDKGKKSD</sequence>
<comment type="caution">
    <text evidence="1">The sequence shown here is derived from an EMBL/GenBank/DDBJ whole genome shotgun (WGS) entry which is preliminary data.</text>
</comment>
<evidence type="ECO:0000313" key="2">
    <source>
        <dbReference type="Proteomes" id="UP000321150"/>
    </source>
</evidence>
<proteinExistence type="predicted"/>